<gene>
    <name evidence="1" type="ORF">AWC38_SpisGene20150</name>
</gene>
<dbReference type="Proteomes" id="UP000225706">
    <property type="component" value="Unassembled WGS sequence"/>
</dbReference>
<dbReference type="EMBL" id="LSMT01000628">
    <property type="protein sequence ID" value="PFX15631.1"/>
    <property type="molecule type" value="Genomic_DNA"/>
</dbReference>
<reference evidence="2" key="1">
    <citation type="journal article" date="2017" name="bioRxiv">
        <title>Comparative analysis of the genomes of Stylophora pistillata and Acropora digitifera provides evidence for extensive differences between species of corals.</title>
        <authorList>
            <person name="Voolstra C.R."/>
            <person name="Li Y."/>
            <person name="Liew Y.J."/>
            <person name="Baumgarten S."/>
            <person name="Zoccola D."/>
            <person name="Flot J.-F."/>
            <person name="Tambutte S."/>
            <person name="Allemand D."/>
            <person name="Aranda M."/>
        </authorList>
    </citation>
    <scope>NUCLEOTIDE SEQUENCE [LARGE SCALE GENOMIC DNA]</scope>
</reference>
<protein>
    <submittedName>
        <fullName evidence="1">Uncharacterized protein</fullName>
    </submittedName>
</protein>
<dbReference type="AlphaFoldDB" id="A0A2B4RDB4"/>
<proteinExistence type="predicted"/>
<accession>A0A2B4RDB4</accession>
<organism evidence="1 2">
    <name type="scientific">Stylophora pistillata</name>
    <name type="common">Smooth cauliflower coral</name>
    <dbReference type="NCBI Taxonomy" id="50429"/>
    <lineage>
        <taxon>Eukaryota</taxon>
        <taxon>Metazoa</taxon>
        <taxon>Cnidaria</taxon>
        <taxon>Anthozoa</taxon>
        <taxon>Hexacorallia</taxon>
        <taxon>Scleractinia</taxon>
        <taxon>Astrocoeniina</taxon>
        <taxon>Pocilloporidae</taxon>
        <taxon>Stylophora</taxon>
    </lineage>
</organism>
<name>A0A2B4RDB4_STYPI</name>
<sequence length="75" mass="8820">MCSITLCQLILVMTSREFRRELFDRLENIEWRNLEPEYLEYEGIPGIPGIPSILVPNSSIPYFPTYTELFACHRP</sequence>
<keyword evidence="2" id="KW-1185">Reference proteome</keyword>
<comment type="caution">
    <text evidence="1">The sequence shown here is derived from an EMBL/GenBank/DDBJ whole genome shotgun (WGS) entry which is preliminary data.</text>
</comment>
<evidence type="ECO:0000313" key="2">
    <source>
        <dbReference type="Proteomes" id="UP000225706"/>
    </source>
</evidence>
<evidence type="ECO:0000313" key="1">
    <source>
        <dbReference type="EMBL" id="PFX15631.1"/>
    </source>
</evidence>